<evidence type="ECO:0000256" key="33">
    <source>
        <dbReference type="SAM" id="Phobius"/>
    </source>
</evidence>
<keyword evidence="11" id="KW-0274">FAD</keyword>
<keyword evidence="15" id="KW-0560">Oxidoreductase</keyword>
<keyword evidence="13" id="KW-0521">NADP</keyword>
<keyword evidence="16 35" id="KW-0503">Monooxygenase</keyword>
<keyword evidence="34" id="KW-0732">Signal</keyword>
<dbReference type="FunFam" id="3.50.50.60:FF:000409">
    <property type="entry name" value="Dimethylaniline monooxygenase [N-oxide-forming]"/>
    <property type="match status" value="1"/>
</dbReference>
<dbReference type="GO" id="GO:0004499">
    <property type="term" value="F:N,N-dimethylaniline monooxygenase activity"/>
    <property type="evidence" value="ECO:0007669"/>
    <property type="project" value="InterPro"/>
</dbReference>
<evidence type="ECO:0000256" key="30">
    <source>
        <dbReference type="ARBA" id="ARBA00048990"/>
    </source>
</evidence>
<proteinExistence type="inferred from homology"/>
<evidence type="ECO:0000313" key="35">
    <source>
        <dbReference type="EMBL" id="NWH79975.1"/>
    </source>
</evidence>
<evidence type="ECO:0000256" key="7">
    <source>
        <dbReference type="ARBA" id="ARBA00022481"/>
    </source>
</evidence>
<keyword evidence="14 33" id="KW-1133">Transmembrane helix</keyword>
<keyword evidence="17" id="KW-0443">Lipid metabolism</keyword>
<comment type="function">
    <text evidence="22">Acts as a Baeyer-Villiger monooxygenase on a broad range of substrates. Catalyzes the insertion of an oxygen atom into a carbon-carbon bond adjacent to a carbonyl, which converts ketones to esters. Active on diverse carbonyl compounds, whereas soft nucleophiles are mostly non- or poorly reactive. In contrast with other forms of FMO it is non- or poorly active on 'classical' substrates such as drugs, pesticides, and dietary components containing soft nucleophilic heteroatoms. Able to oxidize drug molecules bearing a carbonyl group on an aliphatic chain, such as nabumetone and pentoxifylline. Also, in the absence of substrates, shows slow but yet significant NADPH oxidase activity. Acts as a positive modulator of cholesterol biosynthesis as well as glucose homeostasis, promoting metabolic aging via pleiotropic effects.</text>
</comment>
<evidence type="ECO:0000256" key="14">
    <source>
        <dbReference type="ARBA" id="ARBA00022989"/>
    </source>
</evidence>
<evidence type="ECO:0000256" key="3">
    <source>
        <dbReference type="ARBA" id="ARBA00009183"/>
    </source>
</evidence>
<dbReference type="EC" id="1.14.13.8" evidence="5"/>
<evidence type="ECO:0000256" key="15">
    <source>
        <dbReference type="ARBA" id="ARBA00023002"/>
    </source>
</evidence>
<evidence type="ECO:0000256" key="9">
    <source>
        <dbReference type="ARBA" id="ARBA00022630"/>
    </source>
</evidence>
<comment type="catalytic activity">
    <reaction evidence="32">
        <text>octan-3-one + NADPH + O2 + H(+) = pentyl propanoate + NADP(+) + H2O</text>
        <dbReference type="Rhea" id="RHEA:54840"/>
        <dbReference type="ChEBI" id="CHEBI:15377"/>
        <dbReference type="ChEBI" id="CHEBI:15378"/>
        <dbReference type="ChEBI" id="CHEBI:15379"/>
        <dbReference type="ChEBI" id="CHEBI:57783"/>
        <dbReference type="ChEBI" id="CHEBI:58349"/>
        <dbReference type="ChEBI" id="CHEBI:80946"/>
        <dbReference type="ChEBI" id="CHEBI:87373"/>
    </reaction>
    <physiologicalReaction direction="left-to-right" evidence="32">
        <dbReference type="Rhea" id="RHEA:54841"/>
    </physiologicalReaction>
</comment>
<dbReference type="OrthoDB" id="66881at2759"/>
<feature type="non-terminal residue" evidence="35">
    <location>
        <position position="1"/>
    </location>
</feature>
<comment type="subcellular location">
    <subcellularLocation>
        <location evidence="2">Microsome membrane</location>
    </subcellularLocation>
</comment>
<comment type="cofactor">
    <cofactor evidence="1">
        <name>FAD</name>
        <dbReference type="ChEBI" id="CHEBI:57692"/>
    </cofactor>
</comment>
<keyword evidence="12" id="KW-0256">Endoplasmic reticulum</keyword>
<comment type="catalytic activity">
    <reaction evidence="31">
        <text>N,N-dimethylaniline + NADPH + O2 + H(+) = N,N-dimethylaniline N-oxide + NADP(+) + H2O</text>
        <dbReference type="Rhea" id="RHEA:24468"/>
        <dbReference type="ChEBI" id="CHEBI:15377"/>
        <dbReference type="ChEBI" id="CHEBI:15378"/>
        <dbReference type="ChEBI" id="CHEBI:15379"/>
        <dbReference type="ChEBI" id="CHEBI:16269"/>
        <dbReference type="ChEBI" id="CHEBI:17735"/>
        <dbReference type="ChEBI" id="CHEBI:57783"/>
        <dbReference type="ChEBI" id="CHEBI:58349"/>
        <dbReference type="EC" id="1.14.13.8"/>
    </reaction>
    <physiologicalReaction direction="left-to-right" evidence="31">
        <dbReference type="Rhea" id="RHEA:24469"/>
    </physiologicalReaction>
</comment>
<keyword evidence="10 33" id="KW-0812">Transmembrane</keyword>
<feature type="signal peptide" evidence="34">
    <location>
        <begin position="1"/>
        <end position="18"/>
    </location>
</feature>
<evidence type="ECO:0000256" key="26">
    <source>
        <dbReference type="ARBA" id="ARBA00047864"/>
    </source>
</evidence>
<dbReference type="Gene3D" id="3.50.50.60">
    <property type="entry name" value="FAD/NAD(P)-binding domain"/>
    <property type="match status" value="1"/>
</dbReference>
<feature type="chain" id="PRO_5032428904" description="Flavin-containing monooxygenase 5" evidence="34">
    <location>
        <begin position="19"/>
        <end position="536"/>
    </location>
</feature>
<dbReference type="PIRSF" id="PIRSF000332">
    <property type="entry name" value="FMO"/>
    <property type="match status" value="1"/>
</dbReference>
<accession>A0A850XHU5</accession>
<evidence type="ECO:0000256" key="13">
    <source>
        <dbReference type="ARBA" id="ARBA00022857"/>
    </source>
</evidence>
<dbReference type="InterPro" id="IPR020946">
    <property type="entry name" value="Flavin_mOase-like"/>
</dbReference>
<name>A0A850XHU5_PIACA</name>
<evidence type="ECO:0000256" key="1">
    <source>
        <dbReference type="ARBA" id="ARBA00001974"/>
    </source>
</evidence>
<keyword evidence="18 33" id="KW-0472">Membrane</keyword>
<evidence type="ECO:0000256" key="23">
    <source>
        <dbReference type="ARBA" id="ARBA00047426"/>
    </source>
</evidence>
<evidence type="ECO:0000256" key="4">
    <source>
        <dbReference type="ARBA" id="ARBA00012698"/>
    </source>
</evidence>
<evidence type="ECO:0000256" key="8">
    <source>
        <dbReference type="ARBA" id="ARBA00022553"/>
    </source>
</evidence>
<comment type="catalytic activity">
    <reaction evidence="25">
        <text>sulcatone + NADPH + O2 + H(+) = 4-methylpent-3-en-1-yl acetate + NADP(+) + H2O</text>
        <dbReference type="Rhea" id="RHEA:54864"/>
        <dbReference type="ChEBI" id="CHEBI:15377"/>
        <dbReference type="ChEBI" id="CHEBI:15378"/>
        <dbReference type="ChEBI" id="CHEBI:15379"/>
        <dbReference type="ChEBI" id="CHEBI:16310"/>
        <dbReference type="ChEBI" id="CHEBI:57783"/>
        <dbReference type="ChEBI" id="CHEBI:58349"/>
        <dbReference type="ChEBI" id="CHEBI:138373"/>
    </reaction>
    <physiologicalReaction direction="left-to-right" evidence="25">
        <dbReference type="Rhea" id="RHEA:54865"/>
    </physiologicalReaction>
</comment>
<dbReference type="PRINTS" id="PR01125">
    <property type="entry name" value="FMOXYGENASE5"/>
</dbReference>
<dbReference type="PRINTS" id="PR00370">
    <property type="entry name" value="FMOXYGENASE"/>
</dbReference>
<dbReference type="FunFam" id="3.50.50.60:FF:000073">
    <property type="entry name" value="Dimethylaniline monooxygenase [N-oxide-forming]"/>
    <property type="match status" value="1"/>
</dbReference>
<dbReference type="InterPro" id="IPR036188">
    <property type="entry name" value="FAD/NAD-bd_sf"/>
</dbReference>
<keyword evidence="7" id="KW-0488">Methylation</keyword>
<evidence type="ECO:0000256" key="29">
    <source>
        <dbReference type="ARBA" id="ARBA00048989"/>
    </source>
</evidence>
<reference evidence="35" key="1">
    <citation type="submission" date="2019-09" db="EMBL/GenBank/DDBJ databases">
        <title>Bird 10,000 Genomes (B10K) Project - Family phase.</title>
        <authorList>
            <person name="Zhang G."/>
        </authorList>
    </citation>
    <scope>NUCLEOTIDE SEQUENCE</scope>
    <source>
        <strain evidence="35">B10K-DU-008-47</strain>
        <tissue evidence="35">Mixed tissue sample</tissue>
    </source>
</reference>
<evidence type="ECO:0000256" key="5">
    <source>
        <dbReference type="ARBA" id="ARBA00012850"/>
    </source>
</evidence>
<keyword evidence="36" id="KW-1185">Reference proteome</keyword>
<dbReference type="PANTHER" id="PTHR23023">
    <property type="entry name" value="DIMETHYLANILINE MONOOXYGENASE"/>
    <property type="match status" value="1"/>
</dbReference>
<keyword evidence="9" id="KW-0285">Flavoprotein</keyword>
<evidence type="ECO:0000256" key="24">
    <source>
        <dbReference type="ARBA" id="ARBA00047574"/>
    </source>
</evidence>
<evidence type="ECO:0000256" key="34">
    <source>
        <dbReference type="SAM" id="SignalP"/>
    </source>
</evidence>
<evidence type="ECO:0000256" key="6">
    <source>
        <dbReference type="ARBA" id="ARBA00019213"/>
    </source>
</evidence>
<feature type="transmembrane region" description="Helical" evidence="33">
    <location>
        <begin position="515"/>
        <end position="535"/>
    </location>
</feature>
<evidence type="ECO:0000256" key="22">
    <source>
        <dbReference type="ARBA" id="ARBA00045722"/>
    </source>
</evidence>
<evidence type="ECO:0000256" key="16">
    <source>
        <dbReference type="ARBA" id="ARBA00023033"/>
    </source>
</evidence>
<keyword evidence="12" id="KW-0492">Microsome</keyword>
<dbReference type="EC" id="1.6.3.1" evidence="4"/>
<comment type="catalytic activity">
    <reaction evidence="27">
        <text>hexan-3-one + NADPH + O2 + H(+) = ethyl butanoate + NADP(+) + H2O</text>
        <dbReference type="Rhea" id="RHEA:54844"/>
        <dbReference type="ChEBI" id="CHEBI:15377"/>
        <dbReference type="ChEBI" id="CHEBI:15378"/>
        <dbReference type="ChEBI" id="CHEBI:15379"/>
        <dbReference type="ChEBI" id="CHEBI:57783"/>
        <dbReference type="ChEBI" id="CHEBI:58349"/>
        <dbReference type="ChEBI" id="CHEBI:88764"/>
        <dbReference type="ChEBI" id="CHEBI:89891"/>
    </reaction>
    <physiologicalReaction direction="left-to-right" evidence="27">
        <dbReference type="Rhea" id="RHEA:54845"/>
    </physiologicalReaction>
</comment>
<evidence type="ECO:0000256" key="10">
    <source>
        <dbReference type="ARBA" id="ARBA00022692"/>
    </source>
</evidence>
<dbReference type="Pfam" id="PF00743">
    <property type="entry name" value="FMO-like"/>
    <property type="match status" value="1"/>
</dbReference>
<dbReference type="GO" id="GO:0050661">
    <property type="term" value="F:NADP binding"/>
    <property type="evidence" value="ECO:0007669"/>
    <property type="project" value="InterPro"/>
</dbReference>
<comment type="catalytic activity">
    <reaction evidence="24">
        <text>heptan-2-one + NADPH + O2 + H(+) = pentyl acetate + NADP(+) + H2O</text>
        <dbReference type="Rhea" id="RHEA:54836"/>
        <dbReference type="ChEBI" id="CHEBI:5672"/>
        <dbReference type="ChEBI" id="CHEBI:15377"/>
        <dbReference type="ChEBI" id="CHEBI:15378"/>
        <dbReference type="ChEBI" id="CHEBI:15379"/>
        <dbReference type="ChEBI" id="CHEBI:57783"/>
        <dbReference type="ChEBI" id="CHEBI:58349"/>
        <dbReference type="ChEBI" id="CHEBI:87362"/>
    </reaction>
    <physiologicalReaction direction="left-to-right" evidence="24">
        <dbReference type="Rhea" id="RHEA:54837"/>
    </physiologicalReaction>
</comment>
<evidence type="ECO:0000256" key="21">
    <source>
        <dbReference type="ARBA" id="ARBA00033301"/>
    </source>
</evidence>
<comment type="catalytic activity">
    <reaction evidence="30">
        <text>heptan-4-one + NADPH + O2 + H(+) = propyl butanoate + NADP(+) + H2O</text>
        <dbReference type="Rhea" id="RHEA:54852"/>
        <dbReference type="ChEBI" id="CHEBI:15377"/>
        <dbReference type="ChEBI" id="CHEBI:15378"/>
        <dbReference type="ChEBI" id="CHEBI:15379"/>
        <dbReference type="ChEBI" id="CHEBI:57783"/>
        <dbReference type="ChEBI" id="CHEBI:58349"/>
        <dbReference type="ChEBI" id="CHEBI:89484"/>
        <dbReference type="ChEBI" id="CHEBI:89719"/>
    </reaction>
    <physiologicalReaction direction="left-to-right" evidence="30">
        <dbReference type="Rhea" id="RHEA:54853"/>
    </physiologicalReaction>
</comment>
<evidence type="ECO:0000256" key="11">
    <source>
        <dbReference type="ARBA" id="ARBA00022827"/>
    </source>
</evidence>
<dbReference type="Proteomes" id="UP000653271">
    <property type="component" value="Unassembled WGS sequence"/>
</dbReference>
<organism evidence="35 36">
    <name type="scientific">Piaya cayana</name>
    <name type="common">Common squirrel cuckoo</name>
    <dbReference type="NCBI Taxonomy" id="33601"/>
    <lineage>
        <taxon>Eukaryota</taxon>
        <taxon>Metazoa</taxon>
        <taxon>Chordata</taxon>
        <taxon>Craniata</taxon>
        <taxon>Vertebrata</taxon>
        <taxon>Euteleostomi</taxon>
        <taxon>Archelosauria</taxon>
        <taxon>Archosauria</taxon>
        <taxon>Dinosauria</taxon>
        <taxon>Saurischia</taxon>
        <taxon>Theropoda</taxon>
        <taxon>Coelurosauria</taxon>
        <taxon>Aves</taxon>
        <taxon>Neognathae</taxon>
        <taxon>Neoaves</taxon>
        <taxon>Otidimorphae</taxon>
        <taxon>Cuculiformes</taxon>
        <taxon>Coccyzidae</taxon>
        <taxon>Piaya</taxon>
    </lineage>
</organism>
<comment type="similarity">
    <text evidence="3">Belongs to the FMO family.</text>
</comment>
<evidence type="ECO:0000256" key="2">
    <source>
        <dbReference type="ARBA" id="ARBA00004524"/>
    </source>
</evidence>
<dbReference type="FunFam" id="3.50.50.60:FF:000042">
    <property type="entry name" value="Dimethylaniline monooxygenase [N-oxide-forming]"/>
    <property type="match status" value="1"/>
</dbReference>
<feature type="non-terminal residue" evidence="35">
    <location>
        <position position="536"/>
    </location>
</feature>
<comment type="caution">
    <text evidence="35">The sequence shown here is derived from an EMBL/GenBank/DDBJ whole genome shotgun (WGS) entry which is preliminary data.</text>
</comment>
<keyword evidence="8" id="KW-0597">Phosphoprotein</keyword>
<evidence type="ECO:0000256" key="25">
    <source>
        <dbReference type="ARBA" id="ARBA00047855"/>
    </source>
</evidence>
<dbReference type="InterPro" id="IPR002257">
    <property type="entry name" value="Flavin_mOase_5"/>
</dbReference>
<evidence type="ECO:0000256" key="27">
    <source>
        <dbReference type="ARBA" id="ARBA00047977"/>
    </source>
</evidence>
<evidence type="ECO:0000256" key="18">
    <source>
        <dbReference type="ARBA" id="ARBA00023136"/>
    </source>
</evidence>
<evidence type="ECO:0000256" key="12">
    <source>
        <dbReference type="ARBA" id="ARBA00022848"/>
    </source>
</evidence>
<dbReference type="InterPro" id="IPR000960">
    <property type="entry name" value="Flavin_mOase"/>
</dbReference>
<comment type="catalytic activity">
    <reaction evidence="28">
        <text>octan-3-one + NADPH + O2 + H(+) = ethyl hexanoate + NADP(+) + H2O</text>
        <dbReference type="Rhea" id="RHEA:54856"/>
        <dbReference type="ChEBI" id="CHEBI:15377"/>
        <dbReference type="ChEBI" id="CHEBI:15378"/>
        <dbReference type="ChEBI" id="CHEBI:15379"/>
        <dbReference type="ChEBI" id="CHEBI:57783"/>
        <dbReference type="ChEBI" id="CHEBI:58349"/>
        <dbReference type="ChEBI" id="CHEBI:80946"/>
        <dbReference type="ChEBI" id="CHEBI:86055"/>
    </reaction>
    <physiologicalReaction direction="left-to-right" evidence="28">
        <dbReference type="Rhea" id="RHEA:54857"/>
    </physiologicalReaction>
</comment>
<dbReference type="EMBL" id="WAAB01020555">
    <property type="protein sequence ID" value="NWH79975.1"/>
    <property type="molecule type" value="Genomic_DNA"/>
</dbReference>
<evidence type="ECO:0000256" key="17">
    <source>
        <dbReference type="ARBA" id="ARBA00023098"/>
    </source>
</evidence>
<comment type="catalytic activity">
    <reaction evidence="29">
        <text>(2E)-geranial + NADPH + O2 + H(+) = (1E)-2,6-dimethylhepta-1,5-dien-1-yl formate + NADP(+) + H2O</text>
        <dbReference type="Rhea" id="RHEA:54860"/>
        <dbReference type="ChEBI" id="CHEBI:15377"/>
        <dbReference type="ChEBI" id="CHEBI:15378"/>
        <dbReference type="ChEBI" id="CHEBI:15379"/>
        <dbReference type="ChEBI" id="CHEBI:16980"/>
        <dbReference type="ChEBI" id="CHEBI:57783"/>
        <dbReference type="ChEBI" id="CHEBI:58349"/>
        <dbReference type="ChEBI" id="CHEBI:138375"/>
    </reaction>
    <physiologicalReaction direction="left-to-right" evidence="29">
        <dbReference type="Rhea" id="RHEA:54861"/>
    </physiologicalReaction>
</comment>
<evidence type="ECO:0000256" key="19">
    <source>
        <dbReference type="ARBA" id="ARBA00029728"/>
    </source>
</evidence>
<dbReference type="GO" id="GO:0050660">
    <property type="term" value="F:flavin adenine dinucleotide binding"/>
    <property type="evidence" value="ECO:0007669"/>
    <property type="project" value="InterPro"/>
</dbReference>
<sequence>MLARRVAIIGAGVSGLCALKCCLDEGLLPTCFEKSSDIGGLWRYEENPEDGRASIYPSLIINASKEIMSFSDFPIPADFPNYMHNSKIMEYFRMYAQHFNLLRYIRFRTSVCSMAKCPDFATTGQWEVVTESDGKQETAIFDAVLVCTGHHTEAHLPLGTFPGLENFEGWYMHSRDYKSPQLFSGKRVVVVGMGNSGIDIAVELSHTAKQVFLSARHGTWVMHRVADTGYPFDYTYLNRFFQILHNLLPKTTSSYLIERKLNARFNHTLYGLQPKHRVFDQHPTVSDDLPNRIISGRVLVKPNIQKFTETSVIFDDDTREDIDAVVFATGYSFSFPFLEGYVKVVENQIPLYKFVFPPDMEKPTLAFIGLIQPLGPIMPISELQCRWATRVFKGLQKLPSITSMLADITQTKKKMAARYVKSQRHTIQVDFIPYMDELASQIGVKPNLLSLFLTDPRLALKVFFGACTPYQYRLQGPGKWAGARKAILTQQQRVLQPLKCRAEDGPSRSSILARILKIIFSISLILTALAYISLLK</sequence>
<gene>
    <name evidence="35" type="primary">Fmo5_0</name>
    <name evidence="35" type="ORF">PIACAY_R00316</name>
</gene>
<evidence type="ECO:0000256" key="32">
    <source>
        <dbReference type="ARBA" id="ARBA00049475"/>
    </source>
</evidence>
<dbReference type="InterPro" id="IPR050346">
    <property type="entry name" value="FMO-like"/>
</dbReference>
<dbReference type="GO" id="GO:0006629">
    <property type="term" value="P:lipid metabolic process"/>
    <property type="evidence" value="ECO:0007669"/>
    <property type="project" value="UniProtKB-KW"/>
</dbReference>
<evidence type="ECO:0000256" key="20">
    <source>
        <dbReference type="ARBA" id="ARBA00033213"/>
    </source>
</evidence>
<dbReference type="GO" id="GO:0016174">
    <property type="term" value="F:NAD(P)H oxidase H2O2-forming activity"/>
    <property type="evidence" value="ECO:0007669"/>
    <property type="project" value="UniProtKB-EC"/>
</dbReference>
<evidence type="ECO:0000256" key="31">
    <source>
        <dbReference type="ARBA" id="ARBA00049443"/>
    </source>
</evidence>
<comment type="catalytic activity">
    <reaction evidence="23">
        <text>hexan-3-one + NADPH + O2 + H(+) = propyl propanoate + NADP(+) + H2O</text>
        <dbReference type="Rhea" id="RHEA:54848"/>
        <dbReference type="ChEBI" id="CHEBI:15377"/>
        <dbReference type="ChEBI" id="CHEBI:15378"/>
        <dbReference type="ChEBI" id="CHEBI:15379"/>
        <dbReference type="ChEBI" id="CHEBI:57783"/>
        <dbReference type="ChEBI" id="CHEBI:58349"/>
        <dbReference type="ChEBI" id="CHEBI:89828"/>
        <dbReference type="ChEBI" id="CHEBI:89891"/>
    </reaction>
    <physiologicalReaction direction="left-to-right" evidence="23">
        <dbReference type="Rhea" id="RHEA:54849"/>
    </physiologicalReaction>
</comment>
<evidence type="ECO:0000313" key="36">
    <source>
        <dbReference type="Proteomes" id="UP000653271"/>
    </source>
</evidence>
<comment type="catalytic activity">
    <reaction evidence="26">
        <text>NADPH + O2 + H(+) = H2O2 + NADP(+)</text>
        <dbReference type="Rhea" id="RHEA:11260"/>
        <dbReference type="ChEBI" id="CHEBI:15378"/>
        <dbReference type="ChEBI" id="CHEBI:15379"/>
        <dbReference type="ChEBI" id="CHEBI:16240"/>
        <dbReference type="ChEBI" id="CHEBI:57783"/>
        <dbReference type="ChEBI" id="CHEBI:58349"/>
        <dbReference type="EC" id="1.6.3.1"/>
    </reaction>
    <physiologicalReaction direction="left-to-right" evidence="26">
        <dbReference type="Rhea" id="RHEA:11261"/>
    </physiologicalReaction>
</comment>
<dbReference type="AlphaFoldDB" id="A0A850XHU5"/>
<evidence type="ECO:0000256" key="28">
    <source>
        <dbReference type="ARBA" id="ARBA00048459"/>
    </source>
</evidence>
<protein>
    <recommendedName>
        <fullName evidence="6">Flavin-containing monooxygenase 5</fullName>
        <ecNumber evidence="5">1.14.13.8</ecNumber>
        <ecNumber evidence="4">1.6.3.1</ecNumber>
    </recommendedName>
    <alternativeName>
        <fullName evidence="21">Dimethylaniline monooxygenase [N-oxide-forming] 5</fullName>
    </alternativeName>
    <alternativeName>
        <fullName evidence="19">Dimethylaniline oxidase 5</fullName>
    </alternativeName>
    <alternativeName>
        <fullName evidence="20">NADPH oxidase</fullName>
    </alternativeName>
</protein>
<dbReference type="SUPFAM" id="SSF51905">
    <property type="entry name" value="FAD/NAD(P)-binding domain"/>
    <property type="match status" value="2"/>
</dbReference>